<organism evidence="3 4">
    <name type="scientific">Haloplanus rallus</name>
    <dbReference type="NCBI Taxonomy" id="1816183"/>
    <lineage>
        <taxon>Archaea</taxon>
        <taxon>Methanobacteriati</taxon>
        <taxon>Methanobacteriota</taxon>
        <taxon>Stenosarchaea group</taxon>
        <taxon>Halobacteria</taxon>
        <taxon>Halobacteriales</taxon>
        <taxon>Haloferacaceae</taxon>
        <taxon>Haloplanus</taxon>
    </lineage>
</organism>
<reference evidence="3 4" key="1">
    <citation type="submission" date="2018-12" db="EMBL/GenBank/DDBJ databases">
        <title>Complete genome sequence of Haloplanus rallus MBLA0036.</title>
        <authorList>
            <person name="Nam Y.-d."/>
            <person name="Kang J."/>
            <person name="Chung W.-H."/>
            <person name="Park Y.S."/>
        </authorList>
    </citation>
    <scope>NUCLEOTIDE SEQUENCE [LARGE SCALE GENOMIC DNA]</scope>
    <source>
        <strain evidence="3 4">MBLA0036</strain>
    </source>
</reference>
<evidence type="ECO:0000313" key="3">
    <source>
        <dbReference type="EMBL" id="QGX94626.1"/>
    </source>
</evidence>
<keyword evidence="1" id="KW-0472">Membrane</keyword>
<name>A0A6B9F2N9_9EURY</name>
<dbReference type="AlphaFoldDB" id="A0A6B9F2N9"/>
<keyword evidence="1" id="KW-1133">Transmembrane helix</keyword>
<feature type="domain" description="YdbS-like PH" evidence="2">
    <location>
        <begin position="84"/>
        <end position="158"/>
    </location>
</feature>
<keyword evidence="4" id="KW-1185">Reference proteome</keyword>
<dbReference type="Proteomes" id="UP000428325">
    <property type="component" value="Chromosome"/>
</dbReference>
<feature type="transmembrane region" description="Helical" evidence="1">
    <location>
        <begin position="27"/>
        <end position="48"/>
    </location>
</feature>
<gene>
    <name evidence="3" type="ORF">EI982_07390</name>
</gene>
<dbReference type="OrthoDB" id="204675at2157"/>
<dbReference type="EMBL" id="CP034345">
    <property type="protein sequence ID" value="QGX94626.1"/>
    <property type="molecule type" value="Genomic_DNA"/>
</dbReference>
<dbReference type="RefSeq" id="WP_157688929.1">
    <property type="nucleotide sequence ID" value="NZ_CP034345.1"/>
</dbReference>
<feature type="transmembrane region" description="Helical" evidence="1">
    <location>
        <begin position="54"/>
        <end position="76"/>
    </location>
</feature>
<proteinExistence type="predicted"/>
<dbReference type="PANTHER" id="PTHR37938">
    <property type="entry name" value="BLL0215 PROTEIN"/>
    <property type="match status" value="1"/>
</dbReference>
<protein>
    <submittedName>
        <fullName evidence="3">PH domain-containing protein</fullName>
    </submittedName>
</protein>
<dbReference type="InterPro" id="IPR005182">
    <property type="entry name" value="YdbS-like_PH"/>
</dbReference>
<evidence type="ECO:0000313" key="4">
    <source>
        <dbReference type="Proteomes" id="UP000428325"/>
    </source>
</evidence>
<dbReference type="PANTHER" id="PTHR37938:SF1">
    <property type="entry name" value="BLL0215 PROTEIN"/>
    <property type="match status" value="1"/>
</dbReference>
<evidence type="ECO:0000259" key="2">
    <source>
        <dbReference type="Pfam" id="PF03703"/>
    </source>
</evidence>
<keyword evidence="1" id="KW-0812">Transmembrane</keyword>
<sequence length="211" mass="22276">MASRPDWFSLDTGETVVWEGAPRVRRVLPTVVAATLWIALLAAGAVLAGRTLVLSTPVVVGGAVLLALPAVAGVAWRYLRTVNVEYVLTDRNCYRKRGVLSTSVTRVGLADVERTALHKDVWGRLFDYGAVSISTAGTDGVDLRFTDLDDPETLRDELRRLVGAERGSGLAAASSGPAGAGLDAATADTLLTEFGALRAAADRLDREVSDG</sequence>
<dbReference type="KEGG" id="hra:EI982_07390"/>
<accession>A0A6B9F2N9</accession>
<dbReference type="GeneID" id="43369349"/>
<evidence type="ECO:0000256" key="1">
    <source>
        <dbReference type="SAM" id="Phobius"/>
    </source>
</evidence>
<dbReference type="Pfam" id="PF03703">
    <property type="entry name" value="bPH_2"/>
    <property type="match status" value="1"/>
</dbReference>